<comment type="pathway">
    <text evidence="2 12">Amino-acid biosynthesis; L-lysine biosynthesis via DAP pathway; (S)-tetrahydrodipicolinate from L-aspartate: step 3/4.</text>
</comment>
<dbReference type="PANTHER" id="PTHR12128">
    <property type="entry name" value="DIHYDRODIPICOLINATE SYNTHASE"/>
    <property type="match status" value="1"/>
</dbReference>
<dbReference type="PRINTS" id="PR00146">
    <property type="entry name" value="DHPICSNTHASE"/>
</dbReference>
<dbReference type="InterPro" id="IPR013785">
    <property type="entry name" value="Aldolase_TIM"/>
</dbReference>
<organism evidence="14 15">
    <name type="scientific">Cohnella cellulosilytica</name>
    <dbReference type="NCBI Taxonomy" id="986710"/>
    <lineage>
        <taxon>Bacteria</taxon>
        <taxon>Bacillati</taxon>
        <taxon>Bacillota</taxon>
        <taxon>Bacilli</taxon>
        <taxon>Bacillales</taxon>
        <taxon>Paenibacillaceae</taxon>
        <taxon>Cohnella</taxon>
    </lineage>
</organism>
<keyword evidence="9 12" id="KW-0456">Lyase</keyword>
<dbReference type="Pfam" id="PF00701">
    <property type="entry name" value="DHDPS"/>
    <property type="match status" value="1"/>
</dbReference>
<feature type="active site" description="Proton donor/acceptor" evidence="12">
    <location>
        <position position="135"/>
    </location>
</feature>
<comment type="catalytic activity">
    <reaction evidence="11 12">
        <text>L-aspartate 4-semialdehyde + pyruvate = (2S,4S)-4-hydroxy-2,3,4,5-tetrahydrodipicolinate + H2O + H(+)</text>
        <dbReference type="Rhea" id="RHEA:34171"/>
        <dbReference type="ChEBI" id="CHEBI:15361"/>
        <dbReference type="ChEBI" id="CHEBI:15377"/>
        <dbReference type="ChEBI" id="CHEBI:15378"/>
        <dbReference type="ChEBI" id="CHEBI:67139"/>
        <dbReference type="ChEBI" id="CHEBI:537519"/>
        <dbReference type="EC" id="4.3.3.7"/>
    </reaction>
</comment>
<gene>
    <name evidence="12 14" type="primary">dapA</name>
    <name evidence="14" type="ORF">ACFQMJ_08010</name>
</gene>
<evidence type="ECO:0000256" key="2">
    <source>
        <dbReference type="ARBA" id="ARBA00005120"/>
    </source>
</evidence>
<evidence type="ECO:0000256" key="8">
    <source>
        <dbReference type="ARBA" id="ARBA00023154"/>
    </source>
</evidence>
<feature type="active site" description="Schiff-base intermediate with substrate" evidence="12">
    <location>
        <position position="163"/>
    </location>
</feature>
<keyword evidence="15" id="KW-1185">Reference proteome</keyword>
<evidence type="ECO:0000256" key="9">
    <source>
        <dbReference type="ARBA" id="ARBA00023239"/>
    </source>
</evidence>
<feature type="site" description="Part of a proton relay during catalysis" evidence="12">
    <location>
        <position position="46"/>
    </location>
</feature>
<name>A0ABW2FCG3_9BACL</name>
<dbReference type="InterPro" id="IPR005263">
    <property type="entry name" value="DapA"/>
</dbReference>
<dbReference type="Proteomes" id="UP001596378">
    <property type="component" value="Unassembled WGS sequence"/>
</dbReference>
<keyword evidence="10 12" id="KW-0704">Schiff base</keyword>
<dbReference type="RefSeq" id="WP_378050052.1">
    <property type="nucleotide sequence ID" value="NZ_JBHMDN010000023.1"/>
</dbReference>
<comment type="similarity">
    <text evidence="3 12 13">Belongs to the DapA family.</text>
</comment>
<evidence type="ECO:0000256" key="10">
    <source>
        <dbReference type="ARBA" id="ARBA00023270"/>
    </source>
</evidence>
<keyword evidence="5 12" id="KW-0963">Cytoplasm</keyword>
<evidence type="ECO:0000256" key="7">
    <source>
        <dbReference type="ARBA" id="ARBA00022915"/>
    </source>
</evidence>
<comment type="function">
    <text evidence="1 12">Catalyzes the condensation of (S)-aspartate-beta-semialdehyde [(S)-ASA] and pyruvate to 4-hydroxy-tetrahydrodipicolinate (HTPA).</text>
</comment>
<dbReference type="SMART" id="SM01130">
    <property type="entry name" value="DHDPS"/>
    <property type="match status" value="1"/>
</dbReference>
<comment type="caution">
    <text evidence="12">Lacks conserved residue(s) required for the propagation of feature annotation.</text>
</comment>
<comment type="subcellular location">
    <subcellularLocation>
        <location evidence="12">Cytoplasm</location>
    </subcellularLocation>
</comment>
<evidence type="ECO:0000256" key="4">
    <source>
        <dbReference type="ARBA" id="ARBA00012086"/>
    </source>
</evidence>
<keyword evidence="6 12" id="KW-0028">Amino-acid biosynthesis</keyword>
<dbReference type="NCBIfam" id="TIGR00674">
    <property type="entry name" value="dapA"/>
    <property type="match status" value="1"/>
</dbReference>
<dbReference type="PROSITE" id="PS00666">
    <property type="entry name" value="DHDPS_2"/>
    <property type="match status" value="1"/>
</dbReference>
<keyword evidence="7 12" id="KW-0220">Diaminopimelate biosynthesis</keyword>
<evidence type="ECO:0000313" key="15">
    <source>
        <dbReference type="Proteomes" id="UP001596378"/>
    </source>
</evidence>
<dbReference type="Gene3D" id="3.20.20.70">
    <property type="entry name" value="Aldolase class I"/>
    <property type="match status" value="1"/>
</dbReference>
<sequence length="296" mass="31388">MLKPYGIIPALVTPMTEAGEVNETALRGLVRRMLDHGVHGLFCLGTNGEFFALDEQEKLTVAEIIVEEAAGAVPVYAGSGGIGTRETIALTRKLEKVGVDAVSVITPYFLKFSQRELAAHYRELAAASRLPIVLYNIPGLTGNALLPATVGELAKIDSIAGIKDSSGSFDNMLQYLDATDDDFAVLAGTDSLILSVLLAGGQGAIAATANVFPGAVVGIYERWRSGDIAGAESEQRKLRGLREAFGLGTLPSVLKEALEMAGVPAGAPRKPVQPLQGEARQRLRAVMEAYRDRGEL</sequence>
<comment type="caution">
    <text evidence="14">The sequence shown here is derived from an EMBL/GenBank/DDBJ whole genome shotgun (WGS) entry which is preliminary data.</text>
</comment>
<proteinExistence type="inferred from homology"/>
<evidence type="ECO:0000256" key="13">
    <source>
        <dbReference type="PIRNR" id="PIRNR001365"/>
    </source>
</evidence>
<dbReference type="HAMAP" id="MF_00418">
    <property type="entry name" value="DapA"/>
    <property type="match status" value="1"/>
</dbReference>
<evidence type="ECO:0000256" key="3">
    <source>
        <dbReference type="ARBA" id="ARBA00007592"/>
    </source>
</evidence>
<dbReference type="SUPFAM" id="SSF51569">
    <property type="entry name" value="Aldolase"/>
    <property type="match status" value="1"/>
</dbReference>
<evidence type="ECO:0000256" key="12">
    <source>
        <dbReference type="HAMAP-Rule" id="MF_00418"/>
    </source>
</evidence>
<evidence type="ECO:0000256" key="6">
    <source>
        <dbReference type="ARBA" id="ARBA00022605"/>
    </source>
</evidence>
<keyword evidence="8 12" id="KW-0457">Lysine biosynthesis</keyword>
<feature type="binding site" evidence="12">
    <location>
        <position position="205"/>
    </location>
    <ligand>
        <name>pyruvate</name>
        <dbReference type="ChEBI" id="CHEBI:15361"/>
    </ligand>
</feature>
<protein>
    <recommendedName>
        <fullName evidence="4 12">4-hydroxy-tetrahydrodipicolinate synthase</fullName>
        <shortName evidence="12">HTPA synthase</shortName>
        <ecNumber evidence="4 12">4.3.3.7</ecNumber>
    </recommendedName>
</protein>
<dbReference type="EMBL" id="JBHTAI010000004">
    <property type="protein sequence ID" value="MFC7148465.1"/>
    <property type="molecule type" value="Genomic_DNA"/>
</dbReference>
<evidence type="ECO:0000256" key="1">
    <source>
        <dbReference type="ARBA" id="ARBA00003294"/>
    </source>
</evidence>
<dbReference type="CDD" id="cd00408">
    <property type="entry name" value="DHDPS-like"/>
    <property type="match status" value="1"/>
</dbReference>
<dbReference type="InterPro" id="IPR002220">
    <property type="entry name" value="DapA-like"/>
</dbReference>
<dbReference type="PIRSF" id="PIRSF001365">
    <property type="entry name" value="DHDPS"/>
    <property type="match status" value="1"/>
</dbReference>
<evidence type="ECO:0000256" key="11">
    <source>
        <dbReference type="ARBA" id="ARBA00047836"/>
    </source>
</evidence>
<dbReference type="GO" id="GO:0008840">
    <property type="term" value="F:4-hydroxy-tetrahydrodipicolinate synthase activity"/>
    <property type="evidence" value="ECO:0007669"/>
    <property type="project" value="UniProtKB-EC"/>
</dbReference>
<dbReference type="EC" id="4.3.3.7" evidence="4 12"/>
<dbReference type="InterPro" id="IPR020625">
    <property type="entry name" value="Schiff_base-form_aldolases_AS"/>
</dbReference>
<accession>A0ABW2FCG3</accession>
<comment type="subunit">
    <text evidence="12">Homotetramer; dimer of dimers.</text>
</comment>
<reference evidence="15" key="1">
    <citation type="journal article" date="2019" name="Int. J. Syst. Evol. Microbiol.">
        <title>The Global Catalogue of Microorganisms (GCM) 10K type strain sequencing project: providing services to taxonomists for standard genome sequencing and annotation.</title>
        <authorList>
            <consortium name="The Broad Institute Genomics Platform"/>
            <consortium name="The Broad Institute Genome Sequencing Center for Infectious Disease"/>
            <person name="Wu L."/>
            <person name="Ma J."/>
        </authorList>
    </citation>
    <scope>NUCLEOTIDE SEQUENCE [LARGE SCALE GENOMIC DNA]</scope>
    <source>
        <strain evidence="15">KCTC 12907</strain>
    </source>
</reference>
<evidence type="ECO:0000313" key="14">
    <source>
        <dbReference type="EMBL" id="MFC7148465.1"/>
    </source>
</evidence>
<comment type="caution">
    <text evidence="12">Was originally thought to be a dihydrodipicolinate synthase (DHDPS), catalyzing the condensation of (S)-aspartate-beta-semialdehyde [(S)-ASA] and pyruvate to dihydrodipicolinate (DHDP). However, it was shown in E.coli that the product of the enzymatic reaction is not dihydrodipicolinate but in fact (4S)-4-hydroxy-2,3,4,5-tetrahydro-(2S)-dipicolinic acid (HTPA), and that the consecutive dehydration reaction leading to DHDP is not spontaneous but catalyzed by DapB.</text>
</comment>
<evidence type="ECO:0000256" key="5">
    <source>
        <dbReference type="ARBA" id="ARBA00022490"/>
    </source>
</evidence>
<dbReference type="PANTHER" id="PTHR12128:SF66">
    <property type="entry name" value="4-HYDROXY-2-OXOGLUTARATE ALDOLASE, MITOCHONDRIAL"/>
    <property type="match status" value="1"/>
</dbReference>